<proteinExistence type="predicted"/>
<dbReference type="PANTHER" id="PTHR42887:SF2">
    <property type="entry name" value="OS12G0638800 PROTEIN"/>
    <property type="match status" value="1"/>
</dbReference>
<dbReference type="PRINTS" id="PR00411">
    <property type="entry name" value="PNDRDTASEI"/>
</dbReference>
<dbReference type="Gene3D" id="3.50.50.60">
    <property type="entry name" value="FAD/NAD(P)-binding domain"/>
    <property type="match status" value="1"/>
</dbReference>
<dbReference type="InterPro" id="IPR057661">
    <property type="entry name" value="RsdA/BaiN/AoA(So)_Rossmann"/>
</dbReference>
<dbReference type="RefSeq" id="WP_166400665.1">
    <property type="nucleotide sequence ID" value="NZ_JAANAS010000072.1"/>
</dbReference>
<dbReference type="NCBIfam" id="TIGR00275">
    <property type="entry name" value="aminoacetone oxidase family FAD-binding enzyme"/>
    <property type="match status" value="1"/>
</dbReference>
<dbReference type="Pfam" id="PF22780">
    <property type="entry name" value="HI0933_like_1st"/>
    <property type="match status" value="1"/>
</dbReference>
<evidence type="ECO:0000313" key="7">
    <source>
        <dbReference type="Proteomes" id="UP000643701"/>
    </source>
</evidence>
<dbReference type="AlphaFoldDB" id="A0A967DZP5"/>
<feature type="domain" description="RsdA/BaiN/AoA(So)-like insert" evidence="5">
    <location>
        <begin position="189"/>
        <end position="360"/>
    </location>
</feature>
<dbReference type="SUPFAM" id="SSF51905">
    <property type="entry name" value="FAD/NAD(P)-binding domain"/>
    <property type="match status" value="1"/>
</dbReference>
<dbReference type="Gene3D" id="2.40.30.10">
    <property type="entry name" value="Translation factors"/>
    <property type="match status" value="1"/>
</dbReference>
<comment type="caution">
    <text evidence="6">The sequence shown here is derived from an EMBL/GenBank/DDBJ whole genome shotgun (WGS) entry which is preliminary data.</text>
</comment>
<evidence type="ECO:0000313" key="6">
    <source>
        <dbReference type="EMBL" id="NGZ90423.1"/>
    </source>
</evidence>
<comment type="cofactor">
    <cofactor evidence="1">
        <name>FAD</name>
        <dbReference type="ChEBI" id="CHEBI:57692"/>
    </cofactor>
</comment>
<gene>
    <name evidence="6" type="ORF">G7034_09170</name>
</gene>
<dbReference type="InterPro" id="IPR023166">
    <property type="entry name" value="BaiN-like_dom_sf"/>
</dbReference>
<keyword evidence="7" id="KW-1185">Reference proteome</keyword>
<dbReference type="InterPro" id="IPR055178">
    <property type="entry name" value="RsdA/BaiN/AoA(So)-like_dom"/>
</dbReference>
<reference evidence="6" key="1">
    <citation type="submission" date="2020-03" db="EMBL/GenBank/DDBJ databases">
        <title>Psychroflexus Maritimus sp. nov., isolate from marine sediment.</title>
        <authorList>
            <person name="Zhong Y.-L."/>
        </authorList>
    </citation>
    <scope>NUCLEOTIDE SEQUENCE</scope>
    <source>
        <strain evidence="6">C1</strain>
    </source>
</reference>
<protein>
    <submittedName>
        <fullName evidence="6">NAD(P)/FAD-dependent oxidoreductase</fullName>
    </submittedName>
</protein>
<evidence type="ECO:0000256" key="3">
    <source>
        <dbReference type="ARBA" id="ARBA00022827"/>
    </source>
</evidence>
<name>A0A967DZP5_9FLAO</name>
<dbReference type="SUPFAM" id="SSF160996">
    <property type="entry name" value="HI0933 insert domain-like"/>
    <property type="match status" value="1"/>
</dbReference>
<evidence type="ECO:0000256" key="2">
    <source>
        <dbReference type="ARBA" id="ARBA00022630"/>
    </source>
</evidence>
<dbReference type="Gene3D" id="1.10.8.260">
    <property type="entry name" value="HI0933 insert domain-like"/>
    <property type="match status" value="1"/>
</dbReference>
<dbReference type="PRINTS" id="PR00368">
    <property type="entry name" value="FADPNR"/>
</dbReference>
<keyword evidence="3" id="KW-0274">FAD</keyword>
<dbReference type="InterPro" id="IPR004792">
    <property type="entry name" value="BaiN-like"/>
</dbReference>
<evidence type="ECO:0000259" key="5">
    <source>
        <dbReference type="Pfam" id="PF22780"/>
    </source>
</evidence>
<dbReference type="Proteomes" id="UP000643701">
    <property type="component" value="Unassembled WGS sequence"/>
</dbReference>
<dbReference type="InterPro" id="IPR036188">
    <property type="entry name" value="FAD/NAD-bd_sf"/>
</dbReference>
<dbReference type="Pfam" id="PF03486">
    <property type="entry name" value="HI0933_like"/>
    <property type="match status" value="1"/>
</dbReference>
<organism evidence="6 7">
    <name type="scientific">Psychroflexus maritimus</name>
    <dbReference type="NCBI Taxonomy" id="2714865"/>
    <lineage>
        <taxon>Bacteria</taxon>
        <taxon>Pseudomonadati</taxon>
        <taxon>Bacteroidota</taxon>
        <taxon>Flavobacteriia</taxon>
        <taxon>Flavobacteriales</taxon>
        <taxon>Flavobacteriaceae</taxon>
        <taxon>Psychroflexus</taxon>
    </lineage>
</organism>
<keyword evidence="2" id="KW-0285">Flavoprotein</keyword>
<evidence type="ECO:0000259" key="4">
    <source>
        <dbReference type="Pfam" id="PF03486"/>
    </source>
</evidence>
<dbReference type="EMBL" id="JAANAS010000072">
    <property type="protein sequence ID" value="NGZ90423.1"/>
    <property type="molecule type" value="Genomic_DNA"/>
</dbReference>
<sequence length="418" mass="46783">MKNTYDAVFVGGGAAGFFAAIQLAEQQPNAKILILEKTQHVLQKVKISGGGRCNVTHAVFEPKSLAQNYPRGNKELLGPFHQFMTGDMMAWLEENEIATKIENDGRVFPVSDQSQTIIDCFLHLCKKHQIEILTSTAFTDFNFDEATQLWNIMTTDDRLLAKHLILATGSSPKVWKFLSTKGIEVVSPVPSLFTFDFKDASRIKQLAGISTEASVKVTANNKNVNASELKQLTSEGPLLITHWGMSGPCILKLSAWGARTLFKLNYQFDLHVNWTKSKNEEEVFEALIQLKNTEKQKQIGNLYTFDLPKRLWKFLLEELGIDESTKAQDLTHKQLRKFAAQLTNTAYEINGKSTFKEEFVTAGGVDLKQIDFKDFSVKNYKNLYMLGEMLNIDAVTGGFNFQNAWTGGFVVAQGIAAS</sequence>
<accession>A0A967DZP5</accession>
<evidence type="ECO:0000256" key="1">
    <source>
        <dbReference type="ARBA" id="ARBA00001974"/>
    </source>
</evidence>
<dbReference type="PANTHER" id="PTHR42887">
    <property type="entry name" value="OS12G0638800 PROTEIN"/>
    <property type="match status" value="1"/>
</dbReference>
<feature type="domain" description="RsdA/BaiN/AoA(So)-like Rossmann fold-like" evidence="4">
    <location>
        <begin position="6"/>
        <end position="413"/>
    </location>
</feature>